<accession>C5LUG5</accession>
<feature type="region of interest" description="Disordered" evidence="1">
    <location>
        <begin position="97"/>
        <end position="122"/>
    </location>
</feature>
<evidence type="ECO:0000313" key="3">
    <source>
        <dbReference type="Proteomes" id="UP000007800"/>
    </source>
</evidence>
<sequence>MPPLPAVSFLQQKLHPMVLPDGSGGLDLPGRYGTNSTCSDHSRSTDSDESSMDFFERQRQEIARWIANSMHNKGADPEKVHQACQALVQHTFSQVVEARKRGPSPITNRTMLRPGDHSNGRN</sequence>
<dbReference type="AlphaFoldDB" id="C5LUG5"/>
<dbReference type="RefSeq" id="XP_002766981.1">
    <property type="nucleotide sequence ID" value="XM_002766935.1"/>
</dbReference>
<dbReference type="GeneID" id="9051537"/>
<dbReference type="Proteomes" id="UP000007800">
    <property type="component" value="Unassembled WGS sequence"/>
</dbReference>
<evidence type="ECO:0000313" key="2">
    <source>
        <dbReference type="EMBL" id="EEQ99698.1"/>
    </source>
</evidence>
<protein>
    <submittedName>
        <fullName evidence="2">Uncharacterized protein</fullName>
    </submittedName>
</protein>
<evidence type="ECO:0000256" key="1">
    <source>
        <dbReference type="SAM" id="MobiDB-lite"/>
    </source>
</evidence>
<reference evidence="2 3" key="1">
    <citation type="submission" date="2008-07" db="EMBL/GenBank/DDBJ databases">
        <authorList>
            <person name="El-Sayed N."/>
            <person name="Caler E."/>
            <person name="Inman J."/>
            <person name="Amedeo P."/>
            <person name="Hass B."/>
            <person name="Wortman J."/>
        </authorList>
    </citation>
    <scope>NUCLEOTIDE SEQUENCE [LARGE SCALE GENOMIC DNA]</scope>
    <source>
        <strain evidence="3">ATCC 50983 / TXsc</strain>
    </source>
</reference>
<organism evidence="3">
    <name type="scientific">Perkinsus marinus (strain ATCC 50983 / TXsc)</name>
    <dbReference type="NCBI Taxonomy" id="423536"/>
    <lineage>
        <taxon>Eukaryota</taxon>
        <taxon>Sar</taxon>
        <taxon>Alveolata</taxon>
        <taxon>Perkinsozoa</taxon>
        <taxon>Perkinsea</taxon>
        <taxon>Perkinsida</taxon>
        <taxon>Perkinsidae</taxon>
        <taxon>Perkinsus</taxon>
    </lineage>
</organism>
<feature type="region of interest" description="Disordered" evidence="1">
    <location>
        <begin position="19"/>
        <end position="56"/>
    </location>
</feature>
<proteinExistence type="predicted"/>
<dbReference type="InParanoid" id="C5LUG5"/>
<dbReference type="OMA" id="WIANSMH"/>
<name>C5LUG5_PERM5</name>
<dbReference type="EMBL" id="GG685476">
    <property type="protein sequence ID" value="EEQ99698.1"/>
    <property type="molecule type" value="Genomic_DNA"/>
</dbReference>
<gene>
    <name evidence="2" type="ORF">Pmar_PMAR010961</name>
</gene>
<keyword evidence="3" id="KW-1185">Reference proteome</keyword>